<dbReference type="RefSeq" id="WP_037469183.1">
    <property type="nucleotide sequence ID" value="NZ_BCZD01000015.1"/>
</dbReference>
<feature type="domain" description="PTS EIIA type-2" evidence="1">
    <location>
        <begin position="6"/>
        <end position="149"/>
    </location>
</feature>
<sequence length="155" mass="16245">MVHFNDIVAPGALATGLSVNGKKPLFQKIAQLAAAAYRLDADVVSEALFERERLGSTGFGGGVAIPHAKIPGLERMSGVVVLLDPPMMFDAVDEAPVDIVFGLLSPVDSGAEHLKTLARVSRYLRDDANVARLRGANSTEALHALLAGGESRDAA</sequence>
<evidence type="ECO:0000259" key="1">
    <source>
        <dbReference type="PROSITE" id="PS51094"/>
    </source>
</evidence>
<dbReference type="PATRIC" id="fig|1219045.3.peg.3796"/>
<reference evidence="2" key="1">
    <citation type="submission" date="2014-08" db="EMBL/GenBank/DDBJ databases">
        <title>Draft genome sequences of Sphingobium herbicidovorans.</title>
        <authorList>
            <person name="Gan H.M."/>
            <person name="Gan H.Y."/>
            <person name="Savka M.A."/>
        </authorList>
    </citation>
    <scope>NUCLEOTIDE SEQUENCE [LARGE SCALE GENOMIC DNA]</scope>
    <source>
        <strain evidence="2">NBRC 16415</strain>
    </source>
</reference>
<dbReference type="OrthoDB" id="95460at2"/>
<dbReference type="STRING" id="76947.GCA_002080435_01814"/>
<dbReference type="Pfam" id="PF00359">
    <property type="entry name" value="PTS_EIIA_2"/>
    <property type="match status" value="1"/>
</dbReference>
<name>A0A086P583_SPHHM</name>
<comment type="caution">
    <text evidence="2">The sequence shown here is derived from an EMBL/GenBank/DDBJ whole genome shotgun (WGS) entry which is preliminary data.</text>
</comment>
<dbReference type="Proteomes" id="UP000024284">
    <property type="component" value="Unassembled WGS sequence"/>
</dbReference>
<dbReference type="CDD" id="cd00211">
    <property type="entry name" value="PTS_IIA_fru"/>
    <property type="match status" value="1"/>
</dbReference>
<dbReference type="EMBL" id="JFZA02000060">
    <property type="protein sequence ID" value="KFG88551.1"/>
    <property type="molecule type" value="Genomic_DNA"/>
</dbReference>
<accession>A0A086P583</accession>
<dbReference type="InterPro" id="IPR002178">
    <property type="entry name" value="PTS_EIIA_type-2_dom"/>
</dbReference>
<dbReference type="AlphaFoldDB" id="A0A086P583"/>
<evidence type="ECO:0000313" key="3">
    <source>
        <dbReference type="Proteomes" id="UP000024284"/>
    </source>
</evidence>
<dbReference type="PROSITE" id="PS51094">
    <property type="entry name" value="PTS_EIIA_TYPE_2"/>
    <property type="match status" value="1"/>
</dbReference>
<dbReference type="SUPFAM" id="SSF55804">
    <property type="entry name" value="Phoshotransferase/anion transport protein"/>
    <property type="match status" value="1"/>
</dbReference>
<dbReference type="GO" id="GO:0030295">
    <property type="term" value="F:protein kinase activator activity"/>
    <property type="evidence" value="ECO:0007669"/>
    <property type="project" value="TreeGrafter"/>
</dbReference>
<organism evidence="2 3">
    <name type="scientific">Sphingobium herbicidovorans (strain ATCC 700291 / DSM 11019 / CCUG 56400 / KCTC 2939 / LMG 18315 / NBRC 16415 / MH)</name>
    <name type="common">Sphingomonas herbicidovorans</name>
    <dbReference type="NCBI Taxonomy" id="1219045"/>
    <lineage>
        <taxon>Bacteria</taxon>
        <taxon>Pseudomonadati</taxon>
        <taxon>Pseudomonadota</taxon>
        <taxon>Alphaproteobacteria</taxon>
        <taxon>Sphingomonadales</taxon>
        <taxon>Sphingomonadaceae</taxon>
        <taxon>Sphingobium</taxon>
    </lineage>
</organism>
<gene>
    <name evidence="2" type="ORF">BV98_003737</name>
</gene>
<dbReference type="PROSITE" id="PS00372">
    <property type="entry name" value="PTS_EIIA_TYPE_2_HIS"/>
    <property type="match status" value="1"/>
</dbReference>
<dbReference type="InterPro" id="IPR016152">
    <property type="entry name" value="PTrfase/Anion_transptr"/>
</dbReference>
<dbReference type="InterPro" id="IPR051541">
    <property type="entry name" value="PTS_SugarTrans_NitroReg"/>
</dbReference>
<protein>
    <submittedName>
        <fullName evidence="2">PTS system nitrogen regulatory IIA component</fullName>
    </submittedName>
</protein>
<dbReference type="PANTHER" id="PTHR47738:SF1">
    <property type="entry name" value="NITROGEN REGULATORY PROTEIN"/>
    <property type="match status" value="1"/>
</dbReference>
<dbReference type="PANTHER" id="PTHR47738">
    <property type="entry name" value="PTS SYSTEM FRUCTOSE-LIKE EIIA COMPONENT-RELATED"/>
    <property type="match status" value="1"/>
</dbReference>
<keyword evidence="3" id="KW-1185">Reference proteome</keyword>
<evidence type="ECO:0000313" key="2">
    <source>
        <dbReference type="EMBL" id="KFG88551.1"/>
    </source>
</evidence>
<proteinExistence type="predicted"/>
<dbReference type="Gene3D" id="3.40.930.10">
    <property type="entry name" value="Mannitol-specific EII, Chain A"/>
    <property type="match status" value="1"/>
</dbReference>
<dbReference type="eggNOG" id="COG1762">
    <property type="taxonomic scope" value="Bacteria"/>
</dbReference>